<reference evidence="1" key="2">
    <citation type="submission" date="2021-04" db="EMBL/GenBank/DDBJ databases">
        <authorList>
            <person name="Gilroy R."/>
        </authorList>
    </citation>
    <scope>NUCLEOTIDE SEQUENCE</scope>
    <source>
        <strain evidence="1">ChiSjej5B23-2810</strain>
    </source>
</reference>
<evidence type="ECO:0000313" key="2">
    <source>
        <dbReference type="Proteomes" id="UP000823906"/>
    </source>
</evidence>
<reference evidence="1" key="1">
    <citation type="journal article" date="2021" name="PeerJ">
        <title>Extensive microbial diversity within the chicken gut microbiome revealed by metagenomics and culture.</title>
        <authorList>
            <person name="Gilroy R."/>
            <person name="Ravi A."/>
            <person name="Getino M."/>
            <person name="Pursley I."/>
            <person name="Horton D.L."/>
            <person name="Alikhan N.F."/>
            <person name="Baker D."/>
            <person name="Gharbi K."/>
            <person name="Hall N."/>
            <person name="Watson M."/>
            <person name="Adriaenssens E.M."/>
            <person name="Foster-Nyarko E."/>
            <person name="Jarju S."/>
            <person name="Secka A."/>
            <person name="Antonio M."/>
            <person name="Oren A."/>
            <person name="Chaudhuri R.R."/>
            <person name="La Ragione R."/>
            <person name="Hildebrand F."/>
            <person name="Pallen M.J."/>
        </authorList>
    </citation>
    <scope>NUCLEOTIDE SEQUENCE</scope>
    <source>
        <strain evidence="1">ChiSjej5B23-2810</strain>
    </source>
</reference>
<dbReference type="SUPFAM" id="SSF159501">
    <property type="entry name" value="EreA/ChaN-like"/>
    <property type="match status" value="1"/>
</dbReference>
<dbReference type="AlphaFoldDB" id="A0A9D2P886"/>
<sequence length="344" mass="38338">MEKVVSFLTALVMTISGFFFPQTGGEIYLLGESHSNATMTAKELELWGECYDQGMRDLFVEFPYYMGEYLNLWMDAPDDTILTQIFADISDTAGASQVVWDFFHTIKEQYPETVFHGTDVGHCYETMGARYLAYLEQTGQKDSEAYRITLENIEQGRSYYEDHDGDYAYREPLMAQNFQRAYDALPAGTSVMGIYGAEHTNPGELDPTGSAPNMASQLQEVYGDKLHSTDLTATVEETERAGETQTVTIGGQAYTAVLLAAYRRPATGEGVAYWQVPGAYDVAKGLPLSNIVYPLPNFPCETEQGQVYIVETTQSDGTVERNFCRTDGEIYYDMVCATGFIPEG</sequence>
<dbReference type="Proteomes" id="UP000823906">
    <property type="component" value="Unassembled WGS sequence"/>
</dbReference>
<evidence type="ECO:0000313" key="1">
    <source>
        <dbReference type="EMBL" id="HJC45940.1"/>
    </source>
</evidence>
<accession>A0A9D2P886</accession>
<proteinExistence type="predicted"/>
<comment type="caution">
    <text evidence="1">The sequence shown here is derived from an EMBL/GenBank/DDBJ whole genome shotgun (WGS) entry which is preliminary data.</text>
</comment>
<protein>
    <submittedName>
        <fullName evidence="1">Uncharacterized protein</fullName>
    </submittedName>
</protein>
<gene>
    <name evidence="1" type="ORF">H9703_07415</name>
</gene>
<dbReference type="EMBL" id="DWWN01000050">
    <property type="protein sequence ID" value="HJC45940.1"/>
    <property type="molecule type" value="Genomic_DNA"/>
</dbReference>
<name>A0A9D2P886_9FIRM</name>
<organism evidence="1 2">
    <name type="scientific">Candidatus Faecalibacterium faecigallinarum</name>
    <dbReference type="NCBI Taxonomy" id="2838577"/>
    <lineage>
        <taxon>Bacteria</taxon>
        <taxon>Bacillati</taxon>
        <taxon>Bacillota</taxon>
        <taxon>Clostridia</taxon>
        <taxon>Eubacteriales</taxon>
        <taxon>Oscillospiraceae</taxon>
        <taxon>Faecalibacterium</taxon>
    </lineage>
</organism>